<gene>
    <name evidence="2" type="ORF">F9K92_15685</name>
</gene>
<dbReference type="Proteomes" id="UP000449004">
    <property type="component" value="Unassembled WGS sequence"/>
</dbReference>
<reference evidence="2 3" key="1">
    <citation type="submission" date="2019-10" db="EMBL/GenBank/DDBJ databases">
        <title>Halotolerant bacteria associated to Saharan-endemic halophytes Stipa tenacissima L. and Atriplex halimus L mitigate salt stress and promote growth of tomato plants.</title>
        <authorList>
            <person name="Dif G."/>
        </authorList>
    </citation>
    <scope>NUCLEOTIDE SEQUENCE [LARGE SCALE GENOMIC DNA]</scope>
    <source>
        <strain evidence="2 3">IS26</strain>
    </source>
</reference>
<name>A0A7V7YDU1_9GAMM</name>
<dbReference type="AlphaFoldDB" id="A0A7V7YDU1"/>
<evidence type="ECO:0008006" key="4">
    <source>
        <dbReference type="Google" id="ProtNLM"/>
    </source>
</evidence>
<sequence>MCKLASWCALEVSEQAALVQAVGSVGAILIAVFVPLFIEWLKSRKAKAEQRERMLNGALRLTGPLSALHTSMDWHVLTSSPDYDYDDPVINIDPSDGNFQPLISSVLSNISLVLSDLGPLAPDVRELAFELMDLDRFLNSIPAIERSGSPAFYRTNLPDILDRISNVSVRASHVLTILDLTSKKSSGP</sequence>
<evidence type="ECO:0000313" key="2">
    <source>
        <dbReference type="EMBL" id="KAB7628888.1"/>
    </source>
</evidence>
<organism evidence="2 3">
    <name type="scientific">Stenotrophomonas rhizophila</name>
    <dbReference type="NCBI Taxonomy" id="216778"/>
    <lineage>
        <taxon>Bacteria</taxon>
        <taxon>Pseudomonadati</taxon>
        <taxon>Pseudomonadota</taxon>
        <taxon>Gammaproteobacteria</taxon>
        <taxon>Lysobacterales</taxon>
        <taxon>Lysobacteraceae</taxon>
        <taxon>Stenotrophomonas</taxon>
    </lineage>
</organism>
<accession>A0A7V7YDU1</accession>
<protein>
    <recommendedName>
        <fullName evidence="4">Transmembrane protein</fullName>
    </recommendedName>
</protein>
<evidence type="ECO:0000256" key="1">
    <source>
        <dbReference type="SAM" id="Phobius"/>
    </source>
</evidence>
<evidence type="ECO:0000313" key="3">
    <source>
        <dbReference type="Proteomes" id="UP000449004"/>
    </source>
</evidence>
<keyword evidence="1" id="KW-0812">Transmembrane</keyword>
<comment type="caution">
    <text evidence="2">The sequence shown here is derived from an EMBL/GenBank/DDBJ whole genome shotgun (WGS) entry which is preliminary data.</text>
</comment>
<proteinExistence type="predicted"/>
<keyword evidence="1" id="KW-0472">Membrane</keyword>
<dbReference type="RefSeq" id="WP_152153959.1">
    <property type="nucleotide sequence ID" value="NZ_WELC01000023.1"/>
</dbReference>
<dbReference type="EMBL" id="WELC01000023">
    <property type="protein sequence ID" value="KAB7628888.1"/>
    <property type="molecule type" value="Genomic_DNA"/>
</dbReference>
<keyword evidence="1" id="KW-1133">Transmembrane helix</keyword>
<feature type="transmembrane region" description="Helical" evidence="1">
    <location>
        <begin position="17"/>
        <end position="41"/>
    </location>
</feature>